<dbReference type="InterPro" id="IPR005107">
    <property type="entry name" value="CO_DH_flav_C"/>
</dbReference>
<name>A0A7C5M3N7_UNCW3</name>
<accession>A0A7C5M3N7</accession>
<dbReference type="Pfam" id="PF00941">
    <property type="entry name" value="FAD_binding_5"/>
    <property type="match status" value="1"/>
</dbReference>
<dbReference type="AlphaFoldDB" id="A0A7C5M3N7"/>
<evidence type="ECO:0000313" key="2">
    <source>
        <dbReference type="EMBL" id="HHF58534.1"/>
    </source>
</evidence>
<dbReference type="InterPro" id="IPR036683">
    <property type="entry name" value="CO_DH_flav_C_dom_sf"/>
</dbReference>
<dbReference type="GO" id="GO:0071949">
    <property type="term" value="F:FAD binding"/>
    <property type="evidence" value="ECO:0007669"/>
    <property type="project" value="InterPro"/>
</dbReference>
<dbReference type="InterPro" id="IPR002346">
    <property type="entry name" value="Mopterin_DH_FAD-bd"/>
</dbReference>
<reference evidence="2" key="1">
    <citation type="journal article" date="2020" name="mSystems">
        <title>Genome- and Community-Level Interaction Insights into Carbon Utilization and Element Cycling Functions of Hydrothermarchaeota in Hydrothermal Sediment.</title>
        <authorList>
            <person name="Zhou Z."/>
            <person name="Liu Y."/>
            <person name="Xu W."/>
            <person name="Pan J."/>
            <person name="Luo Z.H."/>
            <person name="Li M."/>
        </authorList>
    </citation>
    <scope>NUCLEOTIDE SEQUENCE [LARGE SCALE GENOMIC DNA]</scope>
    <source>
        <strain evidence="2">HyVt-94</strain>
    </source>
</reference>
<dbReference type="EMBL" id="DRTV01000267">
    <property type="protein sequence ID" value="HHF58534.1"/>
    <property type="molecule type" value="Genomic_DNA"/>
</dbReference>
<dbReference type="GO" id="GO:0016491">
    <property type="term" value="F:oxidoreductase activity"/>
    <property type="evidence" value="ECO:0007669"/>
    <property type="project" value="InterPro"/>
</dbReference>
<dbReference type="InterPro" id="IPR016169">
    <property type="entry name" value="FAD-bd_PCMH_sub2"/>
</dbReference>
<comment type="caution">
    <text evidence="2">The sequence shown here is derived from an EMBL/GenBank/DDBJ whole genome shotgun (WGS) entry which is preliminary data.</text>
</comment>
<protein>
    <recommendedName>
        <fullName evidence="1">FAD-binding PCMH-type domain-containing protein</fullName>
    </recommendedName>
</protein>
<organism evidence="2">
    <name type="scientific">candidate division WOR-3 bacterium</name>
    <dbReference type="NCBI Taxonomy" id="2052148"/>
    <lineage>
        <taxon>Bacteria</taxon>
        <taxon>Bacteria division WOR-3</taxon>
    </lineage>
</organism>
<feature type="domain" description="FAD-binding PCMH-type" evidence="1">
    <location>
        <begin position="1"/>
        <end position="172"/>
    </location>
</feature>
<dbReference type="Proteomes" id="UP000886014">
    <property type="component" value="Unassembled WGS sequence"/>
</dbReference>
<dbReference type="SUPFAM" id="SSF56176">
    <property type="entry name" value="FAD-binding/transporter-associated domain-like"/>
    <property type="match status" value="1"/>
</dbReference>
<proteinExistence type="predicted"/>
<dbReference type="Gene3D" id="3.30.390.50">
    <property type="entry name" value="CO dehydrogenase flavoprotein, C-terminal domain"/>
    <property type="match status" value="1"/>
</dbReference>
<dbReference type="Pfam" id="PF03450">
    <property type="entry name" value="CO_deh_flav_C"/>
    <property type="match status" value="1"/>
</dbReference>
<gene>
    <name evidence="2" type="ORF">ENL41_03820</name>
</gene>
<dbReference type="InterPro" id="IPR016166">
    <property type="entry name" value="FAD-bd_PCMH"/>
</dbReference>
<dbReference type="PROSITE" id="PS51387">
    <property type="entry name" value="FAD_PCMH"/>
    <property type="match status" value="1"/>
</dbReference>
<dbReference type="SUPFAM" id="SSF55447">
    <property type="entry name" value="CO dehydrogenase flavoprotein C-terminal domain-like"/>
    <property type="match status" value="1"/>
</dbReference>
<dbReference type="PANTHER" id="PTHR42659">
    <property type="entry name" value="XANTHINE DEHYDROGENASE SUBUNIT C-RELATED"/>
    <property type="match status" value="1"/>
</dbReference>
<sequence>MVKVFMPQSLKEALRIRKEEKAIPFAGGTDLMVKRGRLRGLAPYFEKPVLFLHKVKELTGVKFEEGRVRIGALSTLSEILENRDIPLILKYAIAEIASPAIRNLATIGGNICNASPAGDTLPPLYVMNARVVLSSFTSEREMKIMDFIKGPGSTDLKEEELLKEIIIPVEFFNIVFYRKVGTRKANSLSKVSFAGVARLDDGIIKDIRISFGAVAPTPLRAPEIEEEIIGKNKVKIIAKIPDILEKYARIIRPIDDQRSTARYRKTISLKILEYFLKEEIK</sequence>
<dbReference type="PANTHER" id="PTHR42659:SF9">
    <property type="entry name" value="XANTHINE DEHYDROGENASE FAD-BINDING SUBUNIT XDHB-RELATED"/>
    <property type="match status" value="1"/>
</dbReference>
<dbReference type="SMART" id="SM01092">
    <property type="entry name" value="CO_deh_flav_C"/>
    <property type="match status" value="1"/>
</dbReference>
<dbReference type="InterPro" id="IPR051312">
    <property type="entry name" value="Diverse_Substr_Oxidored"/>
</dbReference>
<dbReference type="InterPro" id="IPR036318">
    <property type="entry name" value="FAD-bd_PCMH-like_sf"/>
</dbReference>
<evidence type="ECO:0000259" key="1">
    <source>
        <dbReference type="PROSITE" id="PS51387"/>
    </source>
</evidence>
<dbReference type="Gene3D" id="3.30.465.10">
    <property type="match status" value="1"/>
</dbReference>